<keyword evidence="14" id="KW-1185">Reference proteome</keyword>
<dbReference type="InterPro" id="IPR029041">
    <property type="entry name" value="FAD-linked_oxidoreductase-like"/>
</dbReference>
<dbReference type="InterPro" id="IPR003171">
    <property type="entry name" value="Mehydrof_redctse-like"/>
</dbReference>
<keyword evidence="9" id="KW-0486">Methionine biosynthesis</keyword>
<dbReference type="Proteomes" id="UP001549047">
    <property type="component" value="Unassembled WGS sequence"/>
</dbReference>
<dbReference type="PANTHER" id="PTHR45754:SF3">
    <property type="entry name" value="METHYLENETETRAHYDROFOLATE REDUCTASE (NADPH)"/>
    <property type="match status" value="1"/>
</dbReference>
<proteinExistence type="inferred from homology"/>
<evidence type="ECO:0000256" key="4">
    <source>
        <dbReference type="ARBA" id="ARBA00022605"/>
    </source>
</evidence>
<dbReference type="CDD" id="cd00537">
    <property type="entry name" value="MTHFR"/>
    <property type="match status" value="1"/>
</dbReference>
<evidence type="ECO:0000256" key="8">
    <source>
        <dbReference type="ARBA" id="ARBA00023027"/>
    </source>
</evidence>
<dbReference type="RefSeq" id="WP_354554676.1">
    <property type="nucleotide sequence ID" value="NZ_JBEPMB010000001.1"/>
</dbReference>
<evidence type="ECO:0000313" key="14">
    <source>
        <dbReference type="Proteomes" id="UP001549047"/>
    </source>
</evidence>
<evidence type="ECO:0000256" key="1">
    <source>
        <dbReference type="ARBA" id="ARBA00001974"/>
    </source>
</evidence>
<evidence type="ECO:0000256" key="3">
    <source>
        <dbReference type="ARBA" id="ARBA00006743"/>
    </source>
</evidence>
<keyword evidence="5 12" id="KW-0285">Flavoprotein</keyword>
<comment type="caution">
    <text evidence="13">The sequence shown here is derived from an EMBL/GenBank/DDBJ whole genome shotgun (WGS) entry which is preliminary data.</text>
</comment>
<evidence type="ECO:0000256" key="12">
    <source>
        <dbReference type="RuleBase" id="RU003862"/>
    </source>
</evidence>
<evidence type="ECO:0000256" key="5">
    <source>
        <dbReference type="ARBA" id="ARBA00022630"/>
    </source>
</evidence>
<dbReference type="InterPro" id="IPR004620">
    <property type="entry name" value="MTHF_reductase_bac"/>
</dbReference>
<dbReference type="EC" id="1.5.1.54" evidence="12"/>
<evidence type="ECO:0000256" key="7">
    <source>
        <dbReference type="ARBA" id="ARBA00023002"/>
    </source>
</evidence>
<dbReference type="Pfam" id="PF02219">
    <property type="entry name" value="MTHFR"/>
    <property type="match status" value="1"/>
</dbReference>
<evidence type="ECO:0000256" key="10">
    <source>
        <dbReference type="ARBA" id="ARBA00034478"/>
    </source>
</evidence>
<reference evidence="13 14" key="1">
    <citation type="submission" date="2024-06" db="EMBL/GenBank/DDBJ databases">
        <title>Genomic Encyclopedia of Type Strains, Phase IV (KMG-IV): sequencing the most valuable type-strain genomes for metagenomic binning, comparative biology and taxonomic classification.</title>
        <authorList>
            <person name="Goeker M."/>
        </authorList>
    </citation>
    <scope>NUCLEOTIDE SEQUENCE [LARGE SCALE GENOMIC DNA]</scope>
    <source>
        <strain evidence="13 14">DSM 29780</strain>
    </source>
</reference>
<dbReference type="PANTHER" id="PTHR45754">
    <property type="entry name" value="METHYLENETETRAHYDROFOLATE REDUCTASE"/>
    <property type="match status" value="1"/>
</dbReference>
<dbReference type="GO" id="GO:0004489">
    <property type="term" value="F:methylenetetrahydrofolate reductase [NAD(P)H] activity"/>
    <property type="evidence" value="ECO:0007669"/>
    <property type="project" value="UniProtKB-EC"/>
</dbReference>
<evidence type="ECO:0000256" key="2">
    <source>
        <dbReference type="ARBA" id="ARBA00004777"/>
    </source>
</evidence>
<gene>
    <name evidence="13" type="ORF">ABID16_000394</name>
</gene>
<protein>
    <recommendedName>
        <fullName evidence="12">Methylenetetrahydrofolate reductase</fullName>
        <ecNumber evidence="12">1.5.1.54</ecNumber>
    </recommendedName>
</protein>
<evidence type="ECO:0000256" key="6">
    <source>
        <dbReference type="ARBA" id="ARBA00022827"/>
    </source>
</evidence>
<keyword evidence="7 12" id="KW-0560">Oxidoreductase</keyword>
<name>A0ABV2IUB3_9HYPH</name>
<dbReference type="NCBIfam" id="TIGR00676">
    <property type="entry name" value="fadh2"/>
    <property type="match status" value="1"/>
</dbReference>
<evidence type="ECO:0000256" key="11">
    <source>
        <dbReference type="ARBA" id="ARBA00048628"/>
    </source>
</evidence>
<keyword evidence="8" id="KW-0520">NAD</keyword>
<dbReference type="Gene3D" id="3.20.20.220">
    <property type="match status" value="1"/>
</dbReference>
<dbReference type="SUPFAM" id="SSF51730">
    <property type="entry name" value="FAD-linked oxidoreductase"/>
    <property type="match status" value="1"/>
</dbReference>
<comment type="cofactor">
    <cofactor evidence="1 12">
        <name>FAD</name>
        <dbReference type="ChEBI" id="CHEBI:57692"/>
    </cofactor>
</comment>
<comment type="pathway">
    <text evidence="10">Amino-acid biosynthesis; L-methionine biosynthesis via de novo pathway.</text>
</comment>
<comment type="pathway">
    <text evidence="2 12">One-carbon metabolism; tetrahydrofolate interconversion.</text>
</comment>
<accession>A0ABV2IUB3</accession>
<organism evidence="13 14">
    <name type="scientific">Rhizobium aquaticum</name>
    <dbReference type="NCBI Taxonomy" id="1549636"/>
    <lineage>
        <taxon>Bacteria</taxon>
        <taxon>Pseudomonadati</taxon>
        <taxon>Pseudomonadota</taxon>
        <taxon>Alphaproteobacteria</taxon>
        <taxon>Hyphomicrobiales</taxon>
        <taxon>Rhizobiaceae</taxon>
        <taxon>Rhizobium/Agrobacterium group</taxon>
        <taxon>Rhizobium</taxon>
    </lineage>
</organism>
<keyword evidence="6 12" id="KW-0274">FAD</keyword>
<evidence type="ECO:0000313" key="13">
    <source>
        <dbReference type="EMBL" id="MET3612089.1"/>
    </source>
</evidence>
<dbReference type="EMBL" id="JBEPMB010000001">
    <property type="protein sequence ID" value="MET3612089.1"/>
    <property type="molecule type" value="Genomic_DNA"/>
</dbReference>
<comment type="catalytic activity">
    <reaction evidence="11">
        <text>(6S)-5-methyl-5,6,7,8-tetrahydrofolate + NAD(+) = (6R)-5,10-methylene-5,6,7,8-tetrahydrofolate + NADH + H(+)</text>
        <dbReference type="Rhea" id="RHEA:19821"/>
        <dbReference type="ChEBI" id="CHEBI:15378"/>
        <dbReference type="ChEBI" id="CHEBI:15636"/>
        <dbReference type="ChEBI" id="CHEBI:18608"/>
        <dbReference type="ChEBI" id="CHEBI:57540"/>
        <dbReference type="ChEBI" id="CHEBI:57945"/>
        <dbReference type="EC" id="1.5.1.54"/>
    </reaction>
    <physiologicalReaction direction="right-to-left" evidence="11">
        <dbReference type="Rhea" id="RHEA:19823"/>
    </physiologicalReaction>
</comment>
<sequence length="305" mass="32979">MTVNPTIGAEGVRLSFEFFPAKTPEMEVQLWETLEDLSGWDPDFVSVTYGAGGSTRTPTLATLKGILQRSHIPSASHLTCVGSTREETHAIVEEFHAAGIHHFLALRGDPRGGIGTAYEPHPGGYANAAELTAGLKALGDFEISVSAYPEKHPESADVAADIDMLKRKVDAGATRALTQFFFENDQYERYLDKVVAAGITIPIVPGILPIHNLAQVRKFAGMCGASVPDYVIARLGTIDDLPEERFKAASQLAAEQVKDLIHRGVSEFHFYTMNRSALVSRVLELSGFQRVAAEARNNTQSGAAA</sequence>
<comment type="similarity">
    <text evidence="3 12">Belongs to the methylenetetrahydrofolate reductase family.</text>
</comment>
<evidence type="ECO:0000256" key="9">
    <source>
        <dbReference type="ARBA" id="ARBA00023167"/>
    </source>
</evidence>
<keyword evidence="4" id="KW-0028">Amino-acid biosynthesis</keyword>